<comment type="caution">
    <text evidence="1">The sequence shown here is derived from an EMBL/GenBank/DDBJ whole genome shotgun (WGS) entry which is preliminary data.</text>
</comment>
<evidence type="ECO:0000313" key="2">
    <source>
        <dbReference type="Proteomes" id="UP001279660"/>
    </source>
</evidence>
<dbReference type="Proteomes" id="UP001279660">
    <property type="component" value="Unassembled WGS sequence"/>
</dbReference>
<organism evidence="1 2">
    <name type="scientific">Sphingomonas echinoides</name>
    <dbReference type="NCBI Taxonomy" id="59803"/>
    <lineage>
        <taxon>Bacteria</taxon>
        <taxon>Pseudomonadati</taxon>
        <taxon>Pseudomonadota</taxon>
        <taxon>Alphaproteobacteria</taxon>
        <taxon>Sphingomonadales</taxon>
        <taxon>Sphingomonadaceae</taxon>
        <taxon>Sphingomonas</taxon>
    </lineage>
</organism>
<reference evidence="1 2" key="1">
    <citation type="submission" date="2023-11" db="EMBL/GenBank/DDBJ databases">
        <title>MicrobeMod: A computational toolkit for identifying prokaryotic methylation and restriction-modification with nanopore sequencing.</title>
        <authorList>
            <person name="Crits-Christoph A."/>
            <person name="Kang S.C."/>
            <person name="Lee H."/>
            <person name="Ostrov N."/>
        </authorList>
    </citation>
    <scope>NUCLEOTIDE SEQUENCE [LARGE SCALE GENOMIC DNA]</scope>
    <source>
        <strain evidence="1 2">ATCC 14820</strain>
    </source>
</reference>
<protein>
    <submittedName>
        <fullName evidence="1">DUF2889 domain-containing protein</fullName>
    </submittedName>
</protein>
<proteinExistence type="predicted"/>
<dbReference type="RefSeq" id="WP_211207093.1">
    <property type="nucleotide sequence ID" value="NZ_JAWXXV010000001.1"/>
</dbReference>
<name>A0ABU4PMM8_9SPHN</name>
<accession>A0ABU4PMM8</accession>
<sequence length="222" mass="24108">MWVLVEHDGSHVTSVASGIERGPATTCRGSSAGLEALVGHPLDERPTARLLPTTANCTHLADLAAWALAGASHPSMAREFEIIVPDELDEPVWVTISRDGQLVHKWLIKDHKILAPDMLEGRQLMRGFTAWARDKFEDDALEAALMLQRGVFVARGRTRVVDLPPAIPLRAAAGMANACYSYSGDRLETATSIVGYVRDFTSGVVRTPPPRDIVARFEGKGS</sequence>
<gene>
    <name evidence="1" type="ORF">SIL82_12575</name>
</gene>
<evidence type="ECO:0000313" key="1">
    <source>
        <dbReference type="EMBL" id="MDX5985097.1"/>
    </source>
</evidence>
<keyword evidence="2" id="KW-1185">Reference proteome</keyword>
<dbReference type="EMBL" id="JAWXXV010000001">
    <property type="protein sequence ID" value="MDX5985097.1"/>
    <property type="molecule type" value="Genomic_DNA"/>
</dbReference>